<comment type="similarity">
    <text evidence="2 6">Belongs to the acyl-CoA dehydrogenase family.</text>
</comment>
<evidence type="ECO:0000256" key="5">
    <source>
        <dbReference type="ARBA" id="ARBA00023002"/>
    </source>
</evidence>
<dbReference type="SUPFAM" id="SSF56645">
    <property type="entry name" value="Acyl-CoA dehydrogenase NM domain-like"/>
    <property type="match status" value="1"/>
</dbReference>
<dbReference type="SUPFAM" id="SSF47203">
    <property type="entry name" value="Acyl-CoA dehydrogenase C-terminal domain-like"/>
    <property type="match status" value="1"/>
</dbReference>
<dbReference type="InterPro" id="IPR009100">
    <property type="entry name" value="AcylCoA_DH/oxidase_NM_dom_sf"/>
</dbReference>
<feature type="domain" description="Acyl-CoA dehydrogenase/oxidase N-terminal" evidence="10">
    <location>
        <begin position="63"/>
        <end position="165"/>
    </location>
</feature>
<proteinExistence type="inferred from homology"/>
<dbReference type="Gene3D" id="1.10.540.10">
    <property type="entry name" value="Acyl-CoA dehydrogenase/oxidase, N-terminal domain"/>
    <property type="match status" value="1"/>
</dbReference>
<dbReference type="Proteomes" id="UP000001935">
    <property type="component" value="Chromosome"/>
</dbReference>
<dbReference type="InterPro" id="IPR013786">
    <property type="entry name" value="AcylCoA_DH/ox_N"/>
</dbReference>
<dbReference type="GO" id="GO:0050660">
    <property type="term" value="F:flavin adenine dinucleotide binding"/>
    <property type="evidence" value="ECO:0007669"/>
    <property type="project" value="InterPro"/>
</dbReference>
<feature type="domain" description="Acyl-CoA dehydrogenase/oxidase C-terminal" evidence="8">
    <location>
        <begin position="275"/>
        <end position="433"/>
    </location>
</feature>
<keyword evidence="5 6" id="KW-0560">Oxidoreductase</keyword>
<name>Q2IQV9_ANADE</name>
<dbReference type="FunFam" id="1.10.540.10:FF:000001">
    <property type="entry name" value="Very long-chain-specific acyl-CoA dehydrogenase, mitochondrial"/>
    <property type="match status" value="1"/>
</dbReference>
<evidence type="ECO:0000313" key="12">
    <source>
        <dbReference type="Proteomes" id="UP000001935"/>
    </source>
</evidence>
<evidence type="ECO:0000259" key="8">
    <source>
        <dbReference type="Pfam" id="PF00441"/>
    </source>
</evidence>
<evidence type="ECO:0000256" key="1">
    <source>
        <dbReference type="ARBA" id="ARBA00001974"/>
    </source>
</evidence>
<dbReference type="Pfam" id="PF00441">
    <property type="entry name" value="Acyl-CoA_dh_1"/>
    <property type="match status" value="1"/>
</dbReference>
<evidence type="ECO:0000256" key="6">
    <source>
        <dbReference type="RuleBase" id="RU362125"/>
    </source>
</evidence>
<dbReference type="AlphaFoldDB" id="Q2IQV9"/>
<feature type="domain" description="Acyl-CoA oxidase/dehydrogenase middle" evidence="9">
    <location>
        <begin position="169"/>
        <end position="263"/>
    </location>
</feature>
<evidence type="ECO:0000259" key="10">
    <source>
        <dbReference type="Pfam" id="PF02771"/>
    </source>
</evidence>
<dbReference type="OrthoDB" id="9765339at2"/>
<evidence type="ECO:0000259" key="9">
    <source>
        <dbReference type="Pfam" id="PF02770"/>
    </source>
</evidence>
<dbReference type="HOGENOM" id="CLU_018204_11_1_7"/>
<evidence type="ECO:0000313" key="11">
    <source>
        <dbReference type="EMBL" id="ABC81190.1"/>
    </source>
</evidence>
<dbReference type="InterPro" id="IPR036250">
    <property type="entry name" value="AcylCo_DH-like_C"/>
</dbReference>
<sequence>MTESVHAGDEIRRSREVAEASREAEWRGAGFLRDLFLGRFRVGLIHPYPLPGEERPEFARWYRTFEQFLREQVDPVAIDETGEYPPHVMEGLRKLGAFGMKIPVEYGGLGFDQVEYGKVMALLGSWDANLTALLSAHQSIGVPQPLKLFGSDALKHKYLPRIAKGAVSAFALTEANVGSDPARLATTAERSPDGTHYVLNGAKLWCTNGTIAELLVVMARDPRTDAISAFVVETSWPGVEVTHRCRFMGLRAIANAALRFTDVKVPAENLIGKEGRGLKIALTTLNTGRLSLPAAVAGGVKNALALSRTWAAARVQWGQEIGKHEAITHKLADMASTAYAMEAVSDLAQSLADHEGYDIRLEAAAAKEWNTVQAWRLIDETMQIRGGRGYETERSLAARGETPVGVERWMRDARINLIFEGSSEIMHLFMAREAVDKHLQVAGALIDPKVPVGKKLATLPKVGAFYATWYLGLWLRGLVAPRYGGFGRLARHLRFVERSSRKLAREIFHSMVVFRAAAERKQAFLFRLVDIANELFAMSASVARADALRREGRPEAAGATRLADQFCLRSRRKVRALFDALWHNDDAAAYAVGREVLDGEHAWLEQGAMSLDLTVEVLRPKVPSRTAPAAPAPASGPARPAVPAEADPV</sequence>
<dbReference type="eggNOG" id="COG1960">
    <property type="taxonomic scope" value="Bacteria"/>
</dbReference>
<organism evidence="11 12">
    <name type="scientific">Anaeromyxobacter dehalogenans (strain 2CP-C)</name>
    <dbReference type="NCBI Taxonomy" id="290397"/>
    <lineage>
        <taxon>Bacteria</taxon>
        <taxon>Pseudomonadati</taxon>
        <taxon>Myxococcota</taxon>
        <taxon>Myxococcia</taxon>
        <taxon>Myxococcales</taxon>
        <taxon>Cystobacterineae</taxon>
        <taxon>Anaeromyxobacteraceae</taxon>
        <taxon>Anaeromyxobacter</taxon>
    </lineage>
</organism>
<feature type="region of interest" description="Disordered" evidence="7">
    <location>
        <begin position="624"/>
        <end position="649"/>
    </location>
</feature>
<reference evidence="11 12" key="1">
    <citation type="submission" date="2006-01" db="EMBL/GenBank/DDBJ databases">
        <title>Complete sequence of Anaeromyxobacter dehalogenans 2CP-C.</title>
        <authorList>
            <consortium name="US DOE Joint Genome Institute"/>
            <person name="Copeland A."/>
            <person name="Lucas S."/>
            <person name="Lapidus A."/>
            <person name="Barry K."/>
            <person name="Detter J.C."/>
            <person name="Glavina T."/>
            <person name="Hammon N."/>
            <person name="Israni S."/>
            <person name="Pitluck S."/>
            <person name="Brettin T."/>
            <person name="Bruce D."/>
            <person name="Han C."/>
            <person name="Tapia R."/>
            <person name="Gilna P."/>
            <person name="Kiss H."/>
            <person name="Schmutz J."/>
            <person name="Larimer F."/>
            <person name="Land M."/>
            <person name="Kyrpides N."/>
            <person name="Anderson I."/>
            <person name="Sanford R.A."/>
            <person name="Ritalahti K.M."/>
            <person name="Thomas H.S."/>
            <person name="Kirby J.R."/>
            <person name="Zhulin I.B."/>
            <person name="Loeffler F.E."/>
            <person name="Richardson P."/>
        </authorList>
    </citation>
    <scope>NUCLEOTIDE SEQUENCE [LARGE SCALE GENOMIC DNA]</scope>
    <source>
        <strain evidence="11 12">2CP-C</strain>
    </source>
</reference>
<dbReference type="Pfam" id="PF02771">
    <property type="entry name" value="Acyl-CoA_dh_N"/>
    <property type="match status" value="1"/>
</dbReference>
<dbReference type="InterPro" id="IPR009075">
    <property type="entry name" value="AcylCo_DH/oxidase_C"/>
</dbReference>
<dbReference type="KEGG" id="ade:Adeh_1417"/>
<dbReference type="PANTHER" id="PTHR43884:SF9">
    <property type="entry name" value="COMPLEX I ASSEMBLY FACTOR ACAD9, MITOCHONDRIAL"/>
    <property type="match status" value="1"/>
</dbReference>
<dbReference type="PANTHER" id="PTHR43884">
    <property type="entry name" value="ACYL-COA DEHYDROGENASE"/>
    <property type="match status" value="1"/>
</dbReference>
<accession>Q2IQV9</accession>
<comment type="cofactor">
    <cofactor evidence="1 6">
        <name>FAD</name>
        <dbReference type="ChEBI" id="CHEBI:57692"/>
    </cofactor>
</comment>
<dbReference type="STRING" id="290397.Adeh_1417"/>
<dbReference type="InterPro" id="IPR006091">
    <property type="entry name" value="Acyl-CoA_Oxase/DH_mid-dom"/>
</dbReference>
<dbReference type="FunFam" id="2.40.110.10:FF:000002">
    <property type="entry name" value="Acyl-CoA dehydrogenase fadE12"/>
    <property type="match status" value="1"/>
</dbReference>
<dbReference type="Gene3D" id="2.40.110.10">
    <property type="entry name" value="Butyryl-CoA Dehydrogenase, subunit A, domain 2"/>
    <property type="match status" value="1"/>
</dbReference>
<dbReference type="Pfam" id="PF02770">
    <property type="entry name" value="Acyl-CoA_dh_M"/>
    <property type="match status" value="1"/>
</dbReference>
<dbReference type="EMBL" id="CP000251">
    <property type="protein sequence ID" value="ABC81190.1"/>
    <property type="molecule type" value="Genomic_DNA"/>
</dbReference>
<dbReference type="GO" id="GO:0003995">
    <property type="term" value="F:acyl-CoA dehydrogenase activity"/>
    <property type="evidence" value="ECO:0007669"/>
    <property type="project" value="TreeGrafter"/>
</dbReference>
<protein>
    <submittedName>
        <fullName evidence="11">Acyl-CoA dehydrogenase</fullName>
    </submittedName>
</protein>
<keyword evidence="4 6" id="KW-0274">FAD</keyword>
<evidence type="ECO:0000256" key="7">
    <source>
        <dbReference type="SAM" id="MobiDB-lite"/>
    </source>
</evidence>
<evidence type="ECO:0000256" key="4">
    <source>
        <dbReference type="ARBA" id="ARBA00022827"/>
    </source>
</evidence>
<dbReference type="RefSeq" id="WP_011420473.1">
    <property type="nucleotide sequence ID" value="NC_007760.1"/>
</dbReference>
<dbReference type="Gene3D" id="1.20.140.10">
    <property type="entry name" value="Butyryl-CoA Dehydrogenase, subunit A, domain 3"/>
    <property type="match status" value="2"/>
</dbReference>
<evidence type="ECO:0000256" key="3">
    <source>
        <dbReference type="ARBA" id="ARBA00022630"/>
    </source>
</evidence>
<gene>
    <name evidence="11" type="ordered locus">Adeh_1417</name>
</gene>
<keyword evidence="3 6" id="KW-0285">Flavoprotein</keyword>
<evidence type="ECO:0000256" key="2">
    <source>
        <dbReference type="ARBA" id="ARBA00009347"/>
    </source>
</evidence>
<dbReference type="InterPro" id="IPR046373">
    <property type="entry name" value="Acyl-CoA_Oxase/DH_mid-dom_sf"/>
</dbReference>
<dbReference type="InterPro" id="IPR037069">
    <property type="entry name" value="AcylCoA_DH/ox_N_sf"/>
</dbReference>